<evidence type="ECO:0000256" key="17">
    <source>
        <dbReference type="ARBA" id="ARBA00023136"/>
    </source>
</evidence>
<dbReference type="KEGG" id="ssl:SS1G_08935"/>
<accession>A7EUC8</accession>
<evidence type="ECO:0000256" key="6">
    <source>
        <dbReference type="ARBA" id="ARBA00020256"/>
    </source>
</evidence>
<feature type="region of interest" description="Disordered" evidence="22">
    <location>
        <begin position="817"/>
        <end position="841"/>
    </location>
</feature>
<dbReference type="InterPro" id="IPR002008">
    <property type="entry name" value="DNA_pol_X_beta-like"/>
</dbReference>
<dbReference type="Gene3D" id="3.30.210.10">
    <property type="entry name" value="DNA polymerase, thumb domain"/>
    <property type="match status" value="1"/>
</dbReference>
<dbReference type="PANTHER" id="PTHR11276:SF29">
    <property type="entry name" value="DNA POLYMERASE TYPE-X FAMILY PROTEIN POL4"/>
    <property type="match status" value="1"/>
</dbReference>
<keyword evidence="8 23" id="KW-0812">Transmembrane</keyword>
<evidence type="ECO:0000256" key="11">
    <source>
        <dbReference type="ARBA" id="ARBA00022741"/>
    </source>
</evidence>
<dbReference type="Pfam" id="PF14716">
    <property type="entry name" value="HHH_8"/>
    <property type="match status" value="1"/>
</dbReference>
<dbReference type="RefSeq" id="XP_001590171.1">
    <property type="nucleotide sequence ID" value="XM_001590121.1"/>
</dbReference>
<gene>
    <name evidence="25" type="ORF">SS1G_08935</name>
</gene>
<dbReference type="Gene3D" id="1.10.150.110">
    <property type="entry name" value="DNA polymerase beta, N-terminal domain-like"/>
    <property type="match status" value="1"/>
</dbReference>
<dbReference type="PRINTS" id="PR00869">
    <property type="entry name" value="DNAPOLX"/>
</dbReference>
<evidence type="ECO:0000256" key="10">
    <source>
        <dbReference type="ARBA" id="ARBA00022723"/>
    </source>
</evidence>
<dbReference type="InterPro" id="IPR029398">
    <property type="entry name" value="PolB_thumb"/>
</dbReference>
<dbReference type="Gene3D" id="1.10.150.20">
    <property type="entry name" value="5' to 3' exonuclease, C-terminal subdomain"/>
    <property type="match status" value="1"/>
</dbReference>
<evidence type="ECO:0000256" key="23">
    <source>
        <dbReference type="SAM" id="Phobius"/>
    </source>
</evidence>
<dbReference type="SMART" id="SM00382">
    <property type="entry name" value="AAA"/>
    <property type="match status" value="1"/>
</dbReference>
<dbReference type="InParanoid" id="A7EUC8"/>
<dbReference type="SUPFAM" id="SSF52540">
    <property type="entry name" value="P-loop containing nucleoside triphosphate hydrolases"/>
    <property type="match status" value="1"/>
</dbReference>
<keyword evidence="19" id="KW-0234">DNA repair</keyword>
<dbReference type="InterPro" id="IPR001357">
    <property type="entry name" value="BRCT_dom"/>
</dbReference>
<evidence type="ECO:0000256" key="3">
    <source>
        <dbReference type="ARBA" id="ARBA00005619"/>
    </source>
</evidence>
<dbReference type="Gene3D" id="3.40.50.300">
    <property type="entry name" value="P-loop containing nucleotide triphosphate hydrolases"/>
    <property type="match status" value="1"/>
</dbReference>
<evidence type="ECO:0000313" key="25">
    <source>
        <dbReference type="EMBL" id="EDN93070.1"/>
    </source>
</evidence>
<evidence type="ECO:0000256" key="19">
    <source>
        <dbReference type="ARBA" id="ARBA00023204"/>
    </source>
</evidence>
<dbReference type="AlphaFoldDB" id="A7EUC8"/>
<comment type="subcellular location">
    <subcellularLocation>
        <location evidence="2">Endoplasmic reticulum membrane</location>
        <topology evidence="2">Single-pass membrane protein</topology>
    </subcellularLocation>
    <subcellularLocation>
        <location evidence="1">Nucleus</location>
    </subcellularLocation>
</comment>
<dbReference type="InterPro" id="IPR043519">
    <property type="entry name" value="NT_sf"/>
</dbReference>
<keyword evidence="11" id="KW-0547">Nucleotide-binding</keyword>
<evidence type="ECO:0000256" key="16">
    <source>
        <dbReference type="ARBA" id="ARBA00023134"/>
    </source>
</evidence>
<dbReference type="InterPro" id="IPR028207">
    <property type="entry name" value="DNA_pol_B_palm_palm"/>
</dbReference>
<dbReference type="InterPro" id="IPR010996">
    <property type="entry name" value="HHH_MUS81"/>
</dbReference>
<keyword evidence="17 23" id="KW-0472">Membrane</keyword>
<evidence type="ECO:0000256" key="8">
    <source>
        <dbReference type="ARBA" id="ARBA00022692"/>
    </source>
</evidence>
<evidence type="ECO:0000256" key="14">
    <source>
        <dbReference type="ARBA" id="ARBA00022932"/>
    </source>
</evidence>
<dbReference type="InterPro" id="IPR027421">
    <property type="entry name" value="DNA_pol_lamdba_lyase_dom_sf"/>
</dbReference>
<comment type="similarity">
    <text evidence="3">Belongs to the SRP receptor beta subunit family.</text>
</comment>
<evidence type="ECO:0000256" key="7">
    <source>
        <dbReference type="ARBA" id="ARBA00022679"/>
    </source>
</evidence>
<keyword evidence="18" id="KW-0675">Receptor</keyword>
<keyword evidence="20" id="KW-0539">Nucleus</keyword>
<dbReference type="FunFam" id="3.30.210.10:FF:000005">
    <property type="entry name" value="DNA polymerase IV"/>
    <property type="match status" value="1"/>
</dbReference>
<dbReference type="SMART" id="SM00483">
    <property type="entry name" value="POLXc"/>
    <property type="match status" value="1"/>
</dbReference>
<dbReference type="GO" id="GO:0005525">
    <property type="term" value="F:GTP binding"/>
    <property type="evidence" value="ECO:0007669"/>
    <property type="project" value="UniProtKB-KW"/>
</dbReference>
<organism evidence="25 26">
    <name type="scientific">Sclerotinia sclerotiorum (strain ATCC 18683 / 1980 / Ss-1)</name>
    <name type="common">White mold</name>
    <name type="synonym">Whetzelinia sclerotiorum</name>
    <dbReference type="NCBI Taxonomy" id="665079"/>
    <lineage>
        <taxon>Eukaryota</taxon>
        <taxon>Fungi</taxon>
        <taxon>Dikarya</taxon>
        <taxon>Ascomycota</taxon>
        <taxon>Pezizomycotina</taxon>
        <taxon>Leotiomycetes</taxon>
        <taxon>Helotiales</taxon>
        <taxon>Sclerotiniaceae</taxon>
        <taxon>Sclerotinia</taxon>
    </lineage>
</organism>
<dbReference type="Pfam" id="PF14791">
    <property type="entry name" value="DNA_pol_B_thumb"/>
    <property type="match status" value="1"/>
</dbReference>
<protein>
    <recommendedName>
        <fullName evidence="6">Signal recognition particle receptor subunit beta</fullName>
        <ecNumber evidence="5">2.7.7.7</ecNumber>
    </recommendedName>
</protein>
<dbReference type="SUPFAM" id="SSF81301">
    <property type="entry name" value="Nucleotidyltransferase"/>
    <property type="match status" value="1"/>
</dbReference>
<keyword evidence="13" id="KW-0256">Endoplasmic reticulum</keyword>
<dbReference type="GO" id="GO:0003677">
    <property type="term" value="F:DNA binding"/>
    <property type="evidence" value="ECO:0007669"/>
    <property type="project" value="InterPro"/>
</dbReference>
<dbReference type="SUPFAM" id="SSF81585">
    <property type="entry name" value="PsbU/PolX domain-like"/>
    <property type="match status" value="1"/>
</dbReference>
<evidence type="ECO:0000256" key="12">
    <source>
        <dbReference type="ARBA" id="ARBA00022763"/>
    </source>
</evidence>
<name>A7EUC8_SCLS1</name>
<dbReference type="GO" id="GO:0003887">
    <property type="term" value="F:DNA-directed DNA polymerase activity"/>
    <property type="evidence" value="ECO:0000318"/>
    <property type="project" value="GO_Central"/>
</dbReference>
<keyword evidence="10" id="KW-0479">Metal-binding</keyword>
<comment type="catalytic activity">
    <reaction evidence="21">
        <text>DNA(n) + a 2'-deoxyribonucleoside 5'-triphosphate = DNA(n+1) + diphosphate</text>
        <dbReference type="Rhea" id="RHEA:22508"/>
        <dbReference type="Rhea" id="RHEA-COMP:17339"/>
        <dbReference type="Rhea" id="RHEA-COMP:17340"/>
        <dbReference type="ChEBI" id="CHEBI:33019"/>
        <dbReference type="ChEBI" id="CHEBI:61560"/>
        <dbReference type="ChEBI" id="CHEBI:173112"/>
        <dbReference type="EC" id="2.7.7.7"/>
    </reaction>
</comment>
<feature type="domain" description="BRCT" evidence="24">
    <location>
        <begin position="448"/>
        <end position="473"/>
    </location>
</feature>
<feature type="transmembrane region" description="Helical" evidence="23">
    <location>
        <begin position="16"/>
        <end position="37"/>
    </location>
</feature>
<proteinExistence type="inferred from homology"/>
<keyword evidence="16" id="KW-0342">GTP-binding</keyword>
<dbReference type="GO" id="GO:0046872">
    <property type="term" value="F:metal ion binding"/>
    <property type="evidence" value="ECO:0007669"/>
    <property type="project" value="UniProtKB-KW"/>
</dbReference>
<dbReference type="GO" id="GO:0006303">
    <property type="term" value="P:double-strand break repair via nonhomologous end joining"/>
    <property type="evidence" value="ECO:0000318"/>
    <property type="project" value="GO_Central"/>
</dbReference>
<dbReference type="InterPro" id="IPR037160">
    <property type="entry name" value="DNA_Pol_thumb_sf"/>
</dbReference>
<dbReference type="GO" id="GO:0005634">
    <property type="term" value="C:nucleus"/>
    <property type="evidence" value="ECO:0000318"/>
    <property type="project" value="GO_Central"/>
</dbReference>
<dbReference type="FunFam" id="1.10.150.110:FF:000005">
    <property type="entry name" value="DNA polymerase POL4"/>
    <property type="match status" value="1"/>
</dbReference>
<keyword evidence="7" id="KW-0808">Transferase</keyword>
<keyword evidence="26" id="KW-1185">Reference proteome</keyword>
<dbReference type="Pfam" id="PF10391">
    <property type="entry name" value="DNA_pol_lambd_f"/>
    <property type="match status" value="1"/>
</dbReference>
<dbReference type="PROSITE" id="PS00522">
    <property type="entry name" value="DNA_POLYMERASE_X"/>
    <property type="match status" value="1"/>
</dbReference>
<dbReference type="Gene3D" id="3.30.460.10">
    <property type="entry name" value="Beta Polymerase, domain 2"/>
    <property type="match status" value="1"/>
</dbReference>
<evidence type="ECO:0000256" key="20">
    <source>
        <dbReference type="ARBA" id="ARBA00023242"/>
    </source>
</evidence>
<dbReference type="SUPFAM" id="SSF47802">
    <property type="entry name" value="DNA polymerase beta, N-terminal domain-like"/>
    <property type="match status" value="1"/>
</dbReference>
<dbReference type="InterPro" id="IPR019009">
    <property type="entry name" value="SRP_receptor_beta_su"/>
</dbReference>
<dbReference type="STRING" id="665079.A7EUC8"/>
<dbReference type="GO" id="GO:0005789">
    <property type="term" value="C:endoplasmic reticulum membrane"/>
    <property type="evidence" value="ECO:0007669"/>
    <property type="project" value="UniProtKB-SubCell"/>
</dbReference>
<dbReference type="GeneID" id="5486453"/>
<feature type="compositionally biased region" description="Acidic residues" evidence="22">
    <location>
        <begin position="389"/>
        <end position="401"/>
    </location>
</feature>
<dbReference type="FunFam" id="1.10.150.20:FF:000010">
    <property type="entry name" value="DNA polymerase lambda"/>
    <property type="match status" value="1"/>
</dbReference>
<dbReference type="InterPro" id="IPR022312">
    <property type="entry name" value="DNA_pol_X"/>
</dbReference>
<dbReference type="PANTHER" id="PTHR11276">
    <property type="entry name" value="DNA POLYMERASE TYPE-X FAMILY MEMBER"/>
    <property type="match status" value="1"/>
</dbReference>
<dbReference type="Proteomes" id="UP000001312">
    <property type="component" value="Unassembled WGS sequence"/>
</dbReference>
<evidence type="ECO:0000313" key="26">
    <source>
        <dbReference type="Proteomes" id="UP000001312"/>
    </source>
</evidence>
<dbReference type="EMBL" id="CH476632">
    <property type="protein sequence ID" value="EDN93070.1"/>
    <property type="molecule type" value="Genomic_DNA"/>
</dbReference>
<dbReference type="EC" id="2.7.7.7" evidence="5"/>
<dbReference type="Pfam" id="PF09439">
    <property type="entry name" value="SRPRB"/>
    <property type="match status" value="1"/>
</dbReference>
<evidence type="ECO:0000256" key="22">
    <source>
        <dbReference type="SAM" id="MobiDB-lite"/>
    </source>
</evidence>
<evidence type="ECO:0000256" key="15">
    <source>
        <dbReference type="ARBA" id="ARBA00022989"/>
    </source>
</evidence>
<dbReference type="InterPro" id="IPR018944">
    <property type="entry name" value="DNA_pol_lambd_fingers_domain"/>
</dbReference>
<comment type="similarity">
    <text evidence="4">Belongs to the DNA polymerase type-X family.</text>
</comment>
<keyword evidence="12" id="KW-0227">DNA damage</keyword>
<evidence type="ECO:0000256" key="18">
    <source>
        <dbReference type="ARBA" id="ARBA00023170"/>
    </source>
</evidence>
<dbReference type="InterPro" id="IPR002054">
    <property type="entry name" value="DNA-dir_DNA_pol_X"/>
</dbReference>
<dbReference type="CDD" id="cd00141">
    <property type="entry name" value="NT_POLXc"/>
    <property type="match status" value="1"/>
</dbReference>
<evidence type="ECO:0000256" key="2">
    <source>
        <dbReference type="ARBA" id="ARBA00004389"/>
    </source>
</evidence>
<evidence type="ECO:0000259" key="24">
    <source>
        <dbReference type="PROSITE" id="PS50172"/>
    </source>
</evidence>
<keyword evidence="14" id="KW-0239">DNA-directed DNA polymerase</keyword>
<sequence>MSSQDWVQMLLNPSPLVLIITIITALLIPIFLHSVVFRATGFTSLPSILLIGPSGSGKTALLTLFERENKPATTHTSQTTSSAECSLPVETIAASDKYRSVNDPANQVHKKFILIDTPGHGKLRHHAFENLKTSQNLRGVIYQVDATTLGAGDEGLREAADYLHDLLLLMQKLMDGKTTTKAPKELPLLIAANKMDLFTALPAALVKSSLEREITKVRISRSKGLLDSGMSTEEDEDKDEWLGEMGSSDFKFSQMEEFNISVEVAGGNVVGSDGGSVDAWWRFLLGDEEIKELEDGLDKFNALRYTVQEAQVGLTKIPTKARVEFELRKLKFATVDVTNVEKKTENLEEVKSEVKEVVGKKRKAGGGNKKQARKSTLNENGYEVIELSSSEEDDDDEEEGNGEVTRKKLKSADGTGSPVPSGSLYGRETVKVQQGPKIPDALNFQNTFKVLNKDWYFDSVREGKLLPMDNYLIYEGRRIMEPPKILSSDILTRAAADIKSYPNPKYNHYYRHQQSSKPLTRPTLLTQTTSEHDDPEHYPPLPEYLITHYSCERPTPLTSPNDDFLTQLQSIKLKRTLDGDQIGVRAYSTAIASIAAYPYVLTSPNEVIRLPGCDQKIANLFLQYQNTGTIDEVVEFQNNPRMEVLRLFHNIWGAGDATARDFYDKRGWRDLDDVIEYGWDKLTRVQQIGVKYYDEFLLPIPRAEVEEISFIVLTEARKIDEGYQMVIVGGYRRGKENCGDVDLILTHPDEKFTFNFVSRLTERLEDVGWITNILLKSTRNSERGQHAVDLSRAEGERSHGGFDTLDKALVVWQDINFPQPSQSPSQPSRSQTKPPKIKNPNIHRRVDIIISPWKTAGAAIIGWSGGTTFQRDLRKYFKEKKNWRFDSSGIRDRRTGEWIDLEGCVEGSGEGKLREKEMAVFRGVGLQWREPWERCTGYKN</sequence>
<feature type="region of interest" description="Disordered" evidence="22">
    <location>
        <begin position="359"/>
        <end position="425"/>
    </location>
</feature>
<evidence type="ECO:0000256" key="21">
    <source>
        <dbReference type="ARBA" id="ARBA00049244"/>
    </source>
</evidence>
<evidence type="ECO:0000256" key="5">
    <source>
        <dbReference type="ARBA" id="ARBA00012417"/>
    </source>
</evidence>
<keyword evidence="9" id="KW-0548">Nucleotidyltransferase</keyword>
<evidence type="ECO:0000256" key="1">
    <source>
        <dbReference type="ARBA" id="ARBA00004123"/>
    </source>
</evidence>
<dbReference type="PROSITE" id="PS50172">
    <property type="entry name" value="BRCT"/>
    <property type="match status" value="1"/>
</dbReference>
<evidence type="ECO:0000256" key="13">
    <source>
        <dbReference type="ARBA" id="ARBA00022824"/>
    </source>
</evidence>
<evidence type="ECO:0000256" key="4">
    <source>
        <dbReference type="ARBA" id="ARBA00008323"/>
    </source>
</evidence>
<dbReference type="InterPro" id="IPR019843">
    <property type="entry name" value="DNA_pol-X_BS"/>
</dbReference>
<feature type="compositionally biased region" description="Low complexity" evidence="22">
    <location>
        <begin position="818"/>
        <end position="831"/>
    </location>
</feature>
<dbReference type="InterPro" id="IPR003593">
    <property type="entry name" value="AAA+_ATPase"/>
</dbReference>
<dbReference type="InterPro" id="IPR027417">
    <property type="entry name" value="P-loop_NTPase"/>
</dbReference>
<dbReference type="PRINTS" id="PR00870">
    <property type="entry name" value="DNAPOLXBETA"/>
</dbReference>
<dbReference type="Pfam" id="PF14792">
    <property type="entry name" value="DNA_pol_B_palm"/>
    <property type="match status" value="1"/>
</dbReference>
<dbReference type="CDD" id="cd04105">
    <property type="entry name" value="SR_beta"/>
    <property type="match status" value="1"/>
</dbReference>
<reference evidence="26" key="1">
    <citation type="journal article" date="2011" name="PLoS Genet.">
        <title>Genomic analysis of the necrotrophic fungal pathogens Sclerotinia sclerotiorum and Botrytis cinerea.</title>
        <authorList>
            <person name="Amselem J."/>
            <person name="Cuomo C.A."/>
            <person name="van Kan J.A."/>
            <person name="Viaud M."/>
            <person name="Benito E.P."/>
            <person name="Couloux A."/>
            <person name="Coutinho P.M."/>
            <person name="de Vries R.P."/>
            <person name="Dyer P.S."/>
            <person name="Fillinger S."/>
            <person name="Fournier E."/>
            <person name="Gout L."/>
            <person name="Hahn M."/>
            <person name="Kohn L."/>
            <person name="Lapalu N."/>
            <person name="Plummer K.M."/>
            <person name="Pradier J.M."/>
            <person name="Quevillon E."/>
            <person name="Sharon A."/>
            <person name="Simon A."/>
            <person name="ten Have A."/>
            <person name="Tudzynski B."/>
            <person name="Tudzynski P."/>
            <person name="Wincker P."/>
            <person name="Andrew M."/>
            <person name="Anthouard V."/>
            <person name="Beever R.E."/>
            <person name="Beffa R."/>
            <person name="Benoit I."/>
            <person name="Bouzid O."/>
            <person name="Brault B."/>
            <person name="Chen Z."/>
            <person name="Choquer M."/>
            <person name="Collemare J."/>
            <person name="Cotton P."/>
            <person name="Danchin E.G."/>
            <person name="Da Silva C."/>
            <person name="Gautier A."/>
            <person name="Giraud C."/>
            <person name="Giraud T."/>
            <person name="Gonzalez C."/>
            <person name="Grossetete S."/>
            <person name="Guldener U."/>
            <person name="Henrissat B."/>
            <person name="Howlett B.J."/>
            <person name="Kodira C."/>
            <person name="Kretschmer M."/>
            <person name="Lappartient A."/>
            <person name="Leroch M."/>
            <person name="Levis C."/>
            <person name="Mauceli E."/>
            <person name="Neuveglise C."/>
            <person name="Oeser B."/>
            <person name="Pearson M."/>
            <person name="Poulain J."/>
            <person name="Poussereau N."/>
            <person name="Quesneville H."/>
            <person name="Rascle C."/>
            <person name="Schumacher J."/>
            <person name="Segurens B."/>
            <person name="Sexton A."/>
            <person name="Silva E."/>
            <person name="Sirven C."/>
            <person name="Soanes D.M."/>
            <person name="Talbot N.J."/>
            <person name="Templeton M."/>
            <person name="Yandava C."/>
            <person name="Yarden O."/>
            <person name="Zeng Q."/>
            <person name="Rollins J.A."/>
            <person name="Lebrun M.H."/>
            <person name="Dickman M."/>
        </authorList>
    </citation>
    <scope>NUCLEOTIDE SEQUENCE [LARGE SCALE GENOMIC DNA]</scope>
    <source>
        <strain evidence="26">ATCC 18683 / 1980 / Ss-1</strain>
    </source>
</reference>
<keyword evidence="15 23" id="KW-1133">Transmembrane helix</keyword>
<evidence type="ECO:0000256" key="9">
    <source>
        <dbReference type="ARBA" id="ARBA00022695"/>
    </source>
</evidence>